<evidence type="ECO:0000313" key="1">
    <source>
        <dbReference type="EnsemblPlants" id="ORUFI09G03160.1"/>
    </source>
</evidence>
<accession>A0A0E0QNS5</accession>
<dbReference type="OMA" id="KHAWPPP"/>
<proteinExistence type="predicted"/>
<reference evidence="2" key="1">
    <citation type="submission" date="2013-06" db="EMBL/GenBank/DDBJ databases">
        <authorList>
            <person name="Zhao Q."/>
        </authorList>
    </citation>
    <scope>NUCLEOTIDE SEQUENCE</scope>
    <source>
        <strain evidence="2">cv. W1943</strain>
    </source>
</reference>
<reference evidence="1" key="2">
    <citation type="submission" date="2015-06" db="UniProtKB">
        <authorList>
            <consortium name="EnsemblPlants"/>
        </authorList>
    </citation>
    <scope>IDENTIFICATION</scope>
</reference>
<sequence length="96" mass="10923">MSGHWCHRPISLTGASQAKPLRHQLHLAELAGAELFERKHAWPPPSRPFNHRSTGALSLFLSITVPQVLSASKELTWTQMAMLKPREILRRKARHD</sequence>
<organism evidence="1 2">
    <name type="scientific">Oryza rufipogon</name>
    <name type="common">Brownbeard rice</name>
    <name type="synonym">Asian wild rice</name>
    <dbReference type="NCBI Taxonomy" id="4529"/>
    <lineage>
        <taxon>Eukaryota</taxon>
        <taxon>Viridiplantae</taxon>
        <taxon>Streptophyta</taxon>
        <taxon>Embryophyta</taxon>
        <taxon>Tracheophyta</taxon>
        <taxon>Spermatophyta</taxon>
        <taxon>Magnoliopsida</taxon>
        <taxon>Liliopsida</taxon>
        <taxon>Poales</taxon>
        <taxon>Poaceae</taxon>
        <taxon>BOP clade</taxon>
        <taxon>Oryzoideae</taxon>
        <taxon>Oryzeae</taxon>
        <taxon>Oryzinae</taxon>
        <taxon>Oryza</taxon>
    </lineage>
</organism>
<dbReference type="HOGENOM" id="CLU_161645_0_0_1"/>
<dbReference type="EnsemblPlants" id="ORUFI09G03160.1">
    <property type="protein sequence ID" value="ORUFI09G03160.1"/>
    <property type="gene ID" value="ORUFI09G03160"/>
</dbReference>
<name>A0A0E0QNS5_ORYRU</name>
<evidence type="ECO:0000313" key="2">
    <source>
        <dbReference type="Proteomes" id="UP000008022"/>
    </source>
</evidence>
<dbReference type="AlphaFoldDB" id="A0A0E0QNS5"/>
<dbReference type="Proteomes" id="UP000008022">
    <property type="component" value="Unassembled WGS sequence"/>
</dbReference>
<protein>
    <submittedName>
        <fullName evidence="1">Uncharacterized protein</fullName>
    </submittedName>
</protein>
<keyword evidence="2" id="KW-1185">Reference proteome</keyword>
<dbReference type="Gramene" id="ORUFI09G03160.1">
    <property type="protein sequence ID" value="ORUFI09G03160.1"/>
    <property type="gene ID" value="ORUFI09G03160"/>
</dbReference>